<evidence type="ECO:0000313" key="5">
    <source>
        <dbReference type="Proteomes" id="UP000295096"/>
    </source>
</evidence>
<protein>
    <recommendedName>
        <fullName evidence="3">Transglycosylase SLT domain-containing protein</fullName>
    </recommendedName>
</protein>
<evidence type="ECO:0000313" key="4">
    <source>
        <dbReference type="EMBL" id="TDH63779.1"/>
    </source>
</evidence>
<reference evidence="4 5" key="1">
    <citation type="journal article" date="2016" name="J. Microbiol.">
        <title>Dankookia rubra gen. nov., sp. nov., an alphaproteobacterium isolated from sediment of a shallow stream.</title>
        <authorList>
            <person name="Kim W.H."/>
            <person name="Kim D.H."/>
            <person name="Kang K."/>
            <person name="Ahn T.Y."/>
        </authorList>
    </citation>
    <scope>NUCLEOTIDE SEQUENCE [LARGE SCALE GENOMIC DNA]</scope>
    <source>
        <strain evidence="4 5">JCM30602</strain>
    </source>
</reference>
<dbReference type="SUPFAM" id="SSF53955">
    <property type="entry name" value="Lysozyme-like"/>
    <property type="match status" value="1"/>
</dbReference>
<keyword evidence="2" id="KW-0732">Signal</keyword>
<dbReference type="EMBL" id="SMSJ01000004">
    <property type="protein sequence ID" value="TDH63779.1"/>
    <property type="molecule type" value="Genomic_DNA"/>
</dbReference>
<organism evidence="4 5">
    <name type="scientific">Dankookia rubra</name>
    <dbReference type="NCBI Taxonomy" id="1442381"/>
    <lineage>
        <taxon>Bacteria</taxon>
        <taxon>Pseudomonadati</taxon>
        <taxon>Pseudomonadota</taxon>
        <taxon>Alphaproteobacteria</taxon>
        <taxon>Acetobacterales</taxon>
        <taxon>Roseomonadaceae</taxon>
        <taxon>Dankookia</taxon>
    </lineage>
</organism>
<proteinExistence type="inferred from homology"/>
<dbReference type="Pfam" id="PF01464">
    <property type="entry name" value="SLT"/>
    <property type="match status" value="1"/>
</dbReference>
<name>A0A4R5QLN4_9PROT</name>
<dbReference type="InterPro" id="IPR023346">
    <property type="entry name" value="Lysozyme-like_dom_sf"/>
</dbReference>
<evidence type="ECO:0000256" key="2">
    <source>
        <dbReference type="SAM" id="SignalP"/>
    </source>
</evidence>
<keyword evidence="5" id="KW-1185">Reference proteome</keyword>
<accession>A0A4R5QLN4</accession>
<feature type="chain" id="PRO_5020525666" description="Transglycosylase SLT domain-containing protein" evidence="2">
    <location>
        <begin position="26"/>
        <end position="287"/>
    </location>
</feature>
<comment type="similarity">
    <text evidence="1">Belongs to the virb1 family.</text>
</comment>
<sequence length="287" mass="30248">MRLAAVLAPALACLALASAAPGAWAERPARTPAAAVATDPGQLCRQAIQAAEREHKVPTGLLHAIGKVESGRPDASGRSVTAWPWTINAEGQGRYFDSKAEAIAAVDALRARGVTVIDVGCLQVNLKHHPDAFPNLETAFDPVANARYAGLFLKRLQAQAGSWEQAAANYHSSTPERGEPYRQQVMAAWPAMAVRLAEEQRREAMIAAWADGKVVASRPIGTNGFQIVAMATRGKARSGPGQPLLMMGTPVLRSGPATIAARTGAVPRRGLLEVAEAPLPLPAAGRR</sequence>
<evidence type="ECO:0000259" key="3">
    <source>
        <dbReference type="Pfam" id="PF01464"/>
    </source>
</evidence>
<dbReference type="OrthoDB" id="5945995at2"/>
<gene>
    <name evidence="4" type="ORF">E2C06_05480</name>
</gene>
<dbReference type="AlphaFoldDB" id="A0A4R5QLN4"/>
<feature type="signal peptide" evidence="2">
    <location>
        <begin position="1"/>
        <end position="25"/>
    </location>
</feature>
<evidence type="ECO:0000256" key="1">
    <source>
        <dbReference type="ARBA" id="ARBA00009387"/>
    </source>
</evidence>
<dbReference type="Proteomes" id="UP000295096">
    <property type="component" value="Unassembled WGS sequence"/>
</dbReference>
<dbReference type="RefSeq" id="WP_133287573.1">
    <property type="nucleotide sequence ID" value="NZ_SMSJ01000004.1"/>
</dbReference>
<dbReference type="Gene3D" id="1.10.530.10">
    <property type="match status" value="1"/>
</dbReference>
<dbReference type="InterPro" id="IPR008258">
    <property type="entry name" value="Transglycosylase_SLT_dom_1"/>
</dbReference>
<comment type="caution">
    <text evidence="4">The sequence shown here is derived from an EMBL/GenBank/DDBJ whole genome shotgun (WGS) entry which is preliminary data.</text>
</comment>
<feature type="domain" description="Transglycosylase SLT" evidence="3">
    <location>
        <begin position="47"/>
        <end position="173"/>
    </location>
</feature>